<keyword evidence="11" id="KW-0406">Ion transport</keyword>
<keyword evidence="5" id="KW-0145">Chemotaxis</keyword>
<evidence type="ECO:0000256" key="13">
    <source>
        <dbReference type="SAM" id="Phobius"/>
    </source>
</evidence>
<dbReference type="InterPro" id="IPR002898">
    <property type="entry name" value="MotA_ExbB_proton_chnl"/>
</dbReference>
<feature type="transmembrane region" description="Helical" evidence="13">
    <location>
        <begin position="198"/>
        <end position="220"/>
    </location>
</feature>
<comment type="similarity">
    <text evidence="2">Belongs to the MotA family.</text>
</comment>
<evidence type="ECO:0000256" key="10">
    <source>
        <dbReference type="ARBA" id="ARBA00022989"/>
    </source>
</evidence>
<dbReference type="PANTHER" id="PTHR30433:SF4">
    <property type="entry name" value="MOTILITY PROTEIN A"/>
    <property type="match status" value="1"/>
</dbReference>
<proteinExistence type="inferred from homology"/>
<keyword evidence="9" id="KW-0375">Hydrogen ion transport</keyword>
<dbReference type="PANTHER" id="PTHR30433">
    <property type="entry name" value="CHEMOTAXIS PROTEIN MOTA"/>
    <property type="match status" value="1"/>
</dbReference>
<name>A0A0K6IR59_9GAMM</name>
<dbReference type="GO" id="GO:1902600">
    <property type="term" value="P:proton transmembrane transport"/>
    <property type="evidence" value="ECO:0007669"/>
    <property type="project" value="UniProtKB-KW"/>
</dbReference>
<dbReference type="GO" id="GO:0071978">
    <property type="term" value="P:bacterial-type flagellum-dependent swarming motility"/>
    <property type="evidence" value="ECO:0007669"/>
    <property type="project" value="InterPro"/>
</dbReference>
<dbReference type="STRING" id="1137284.GCA_001418205_03209"/>
<evidence type="ECO:0000313" key="17">
    <source>
        <dbReference type="Proteomes" id="UP000182769"/>
    </source>
</evidence>
<dbReference type="OrthoDB" id="9782603at2"/>
<reference evidence="17" key="1">
    <citation type="submission" date="2015-08" db="EMBL/GenBank/DDBJ databases">
        <authorList>
            <person name="Varghese N."/>
        </authorList>
    </citation>
    <scope>NUCLEOTIDE SEQUENCE [LARGE SCALE GENOMIC DNA]</scope>
    <source>
        <strain evidence="17">JCM 18476</strain>
    </source>
</reference>
<keyword evidence="7 13" id="KW-0812">Transmembrane</keyword>
<feature type="transmembrane region" description="Helical" evidence="13">
    <location>
        <begin position="171"/>
        <end position="192"/>
    </location>
</feature>
<dbReference type="Proteomes" id="UP000182769">
    <property type="component" value="Unassembled WGS sequence"/>
</dbReference>
<dbReference type="InterPro" id="IPR047055">
    <property type="entry name" value="MotA-like"/>
</dbReference>
<sequence>MFVIAGMLIVIVSVVTGYLASHGELLALWQPFEVLIICGAALGAFLIANPASLQKKTFKLLPQVLLGSRHNRGFYSQLLTCVFSLFQRSRQDGFLAVEQDVEAPFESELFNRFPDVVRDRELVEFFTDNYRVFTITGMPSHELEAMMDSELELVSEELIAPGHAVNRVAEALPGFGIVAAVLGIVITMGSIGGPMEEIGAHVAAALVGTFLGVFFAYGFVGPVSAHLERLGEQELQAYLCVKACLSAMASGHPPAISVEAGRKLLPPHLRPSFIELSDLVKQFR</sequence>
<evidence type="ECO:0000256" key="4">
    <source>
        <dbReference type="ARBA" id="ARBA00022475"/>
    </source>
</evidence>
<keyword evidence="12 13" id="KW-0472">Membrane</keyword>
<keyword evidence="10 13" id="KW-1133">Transmembrane helix</keyword>
<dbReference type="InterPro" id="IPR046786">
    <property type="entry name" value="MotA_N"/>
</dbReference>
<feature type="domain" description="MotA/TolQ/ExbB proton channel" evidence="14">
    <location>
        <begin position="135"/>
        <end position="236"/>
    </location>
</feature>
<accession>A0A0K6IR59</accession>
<keyword evidence="17" id="KW-1185">Reference proteome</keyword>
<dbReference type="Pfam" id="PF20560">
    <property type="entry name" value="MotA_N"/>
    <property type="match status" value="1"/>
</dbReference>
<evidence type="ECO:0000256" key="6">
    <source>
        <dbReference type="ARBA" id="ARBA00022519"/>
    </source>
</evidence>
<dbReference type="NCBIfam" id="TIGR03818">
    <property type="entry name" value="MotA1"/>
    <property type="match status" value="1"/>
</dbReference>
<protein>
    <submittedName>
        <fullName evidence="16">Flagellar motor stator protein MotA</fullName>
    </submittedName>
</protein>
<gene>
    <name evidence="16" type="ORF">Ga0061065_11327</name>
</gene>
<dbReference type="EMBL" id="CYHG01000013">
    <property type="protein sequence ID" value="CUB05822.1"/>
    <property type="molecule type" value="Genomic_DNA"/>
</dbReference>
<evidence type="ECO:0000256" key="11">
    <source>
        <dbReference type="ARBA" id="ARBA00023065"/>
    </source>
</evidence>
<keyword evidence="6" id="KW-0997">Cell inner membrane</keyword>
<evidence type="ECO:0000256" key="2">
    <source>
        <dbReference type="ARBA" id="ARBA00008038"/>
    </source>
</evidence>
<keyword evidence="16" id="KW-0969">Cilium</keyword>
<evidence type="ECO:0000256" key="3">
    <source>
        <dbReference type="ARBA" id="ARBA00022448"/>
    </source>
</evidence>
<comment type="subcellular location">
    <subcellularLocation>
        <location evidence="1">Cell inner membrane</location>
        <topology evidence="1">Multi-pass membrane protein</topology>
    </subcellularLocation>
</comment>
<evidence type="ECO:0000256" key="1">
    <source>
        <dbReference type="ARBA" id="ARBA00004429"/>
    </source>
</evidence>
<dbReference type="InterPro" id="IPR000540">
    <property type="entry name" value="Flag_MotA_CS"/>
</dbReference>
<keyword evidence="4" id="KW-1003">Cell membrane</keyword>
<evidence type="ECO:0000259" key="14">
    <source>
        <dbReference type="Pfam" id="PF01618"/>
    </source>
</evidence>
<evidence type="ECO:0000259" key="15">
    <source>
        <dbReference type="Pfam" id="PF20560"/>
    </source>
</evidence>
<keyword evidence="3" id="KW-0813">Transport</keyword>
<keyword evidence="16" id="KW-0282">Flagellum</keyword>
<dbReference type="AlphaFoldDB" id="A0A0K6IR59"/>
<evidence type="ECO:0000256" key="5">
    <source>
        <dbReference type="ARBA" id="ARBA00022500"/>
    </source>
</evidence>
<evidence type="ECO:0000256" key="8">
    <source>
        <dbReference type="ARBA" id="ARBA00022779"/>
    </source>
</evidence>
<dbReference type="PROSITE" id="PS01307">
    <property type="entry name" value="MOTA"/>
    <property type="match status" value="1"/>
</dbReference>
<dbReference type="GO" id="GO:0005886">
    <property type="term" value="C:plasma membrane"/>
    <property type="evidence" value="ECO:0007669"/>
    <property type="project" value="UniProtKB-SubCell"/>
</dbReference>
<feature type="transmembrane region" description="Helical" evidence="13">
    <location>
        <begin position="27"/>
        <end position="48"/>
    </location>
</feature>
<evidence type="ECO:0000256" key="9">
    <source>
        <dbReference type="ARBA" id="ARBA00022781"/>
    </source>
</evidence>
<dbReference type="InterPro" id="IPR022522">
    <property type="entry name" value="Flagellar_motor_stator_MotA"/>
</dbReference>
<evidence type="ECO:0000313" key="16">
    <source>
        <dbReference type="EMBL" id="CUB05822.1"/>
    </source>
</evidence>
<dbReference type="GO" id="GO:0006935">
    <property type="term" value="P:chemotaxis"/>
    <property type="evidence" value="ECO:0007669"/>
    <property type="project" value="UniProtKB-KW"/>
</dbReference>
<evidence type="ECO:0000256" key="12">
    <source>
        <dbReference type="ARBA" id="ARBA00023136"/>
    </source>
</evidence>
<organism evidence="16 17">
    <name type="scientific">Marinomonas fungiae</name>
    <dbReference type="NCBI Taxonomy" id="1137284"/>
    <lineage>
        <taxon>Bacteria</taxon>
        <taxon>Pseudomonadati</taxon>
        <taxon>Pseudomonadota</taxon>
        <taxon>Gammaproteobacteria</taxon>
        <taxon>Oceanospirillales</taxon>
        <taxon>Oceanospirillaceae</taxon>
        <taxon>Marinomonas</taxon>
    </lineage>
</organism>
<dbReference type="Pfam" id="PF01618">
    <property type="entry name" value="MotA_ExbB"/>
    <property type="match status" value="1"/>
</dbReference>
<feature type="domain" description="Motility protein A N-terminal" evidence="15">
    <location>
        <begin position="4"/>
        <end position="93"/>
    </location>
</feature>
<evidence type="ECO:0000256" key="7">
    <source>
        <dbReference type="ARBA" id="ARBA00022692"/>
    </source>
</evidence>
<dbReference type="RefSeq" id="WP_055464238.1">
    <property type="nucleotide sequence ID" value="NZ_CYHG01000013.1"/>
</dbReference>
<keyword evidence="16" id="KW-0966">Cell projection</keyword>
<keyword evidence="8" id="KW-0283">Flagellar rotation</keyword>